<sequence>MDRTPRGSRVRYEGDSPLPQLIPLLHESSDEQPDLLSHDSIVRRLEISQMFDIPERASSKRAFAEIGADKDKRKLLDVDIERVGKKMKKLRI</sequence>
<evidence type="ECO:0000313" key="1">
    <source>
        <dbReference type="EMBL" id="KAF6219789.1"/>
    </source>
</evidence>
<dbReference type="GeneID" id="59332025"/>
<dbReference type="Proteomes" id="UP000593566">
    <property type="component" value="Unassembled WGS sequence"/>
</dbReference>
<gene>
    <name evidence="1" type="ORF">HO133_003614</name>
</gene>
<comment type="caution">
    <text evidence="1">The sequence shown here is derived from an EMBL/GenBank/DDBJ whole genome shotgun (WGS) entry which is preliminary data.</text>
</comment>
<reference evidence="1 2" key="1">
    <citation type="journal article" date="2020" name="Genomics">
        <title>Complete, high-quality genomes from long-read metagenomic sequencing of two wolf lichen thalli reveals enigmatic genome architecture.</title>
        <authorList>
            <person name="McKenzie S.K."/>
            <person name="Walston R.F."/>
            <person name="Allen J.L."/>
        </authorList>
    </citation>
    <scope>NUCLEOTIDE SEQUENCE [LARGE SCALE GENOMIC DNA]</scope>
    <source>
        <strain evidence="1">WasteWater1</strain>
    </source>
</reference>
<keyword evidence="2" id="KW-1185">Reference proteome</keyword>
<organism evidence="1 2">
    <name type="scientific">Letharia lupina</name>
    <dbReference type="NCBI Taxonomy" id="560253"/>
    <lineage>
        <taxon>Eukaryota</taxon>
        <taxon>Fungi</taxon>
        <taxon>Dikarya</taxon>
        <taxon>Ascomycota</taxon>
        <taxon>Pezizomycotina</taxon>
        <taxon>Lecanoromycetes</taxon>
        <taxon>OSLEUM clade</taxon>
        <taxon>Lecanoromycetidae</taxon>
        <taxon>Lecanorales</taxon>
        <taxon>Lecanorineae</taxon>
        <taxon>Parmeliaceae</taxon>
        <taxon>Letharia</taxon>
    </lineage>
</organism>
<dbReference type="AlphaFoldDB" id="A0A8H6CAQ1"/>
<evidence type="ECO:0000313" key="2">
    <source>
        <dbReference type="Proteomes" id="UP000593566"/>
    </source>
</evidence>
<name>A0A8H6CAQ1_9LECA</name>
<dbReference type="EMBL" id="JACCJB010000018">
    <property type="protein sequence ID" value="KAF6219789.1"/>
    <property type="molecule type" value="Genomic_DNA"/>
</dbReference>
<dbReference type="RefSeq" id="XP_037149224.1">
    <property type="nucleotide sequence ID" value="XM_037294536.1"/>
</dbReference>
<protein>
    <submittedName>
        <fullName evidence="1">Uncharacterized protein</fullName>
    </submittedName>
</protein>
<accession>A0A8H6CAQ1</accession>
<proteinExistence type="predicted"/>